<evidence type="ECO:0000313" key="2">
    <source>
        <dbReference type="Proteomes" id="UP000796880"/>
    </source>
</evidence>
<comment type="caution">
    <text evidence="1">The sequence shown here is derived from an EMBL/GenBank/DDBJ whole genome shotgun (WGS) entry which is preliminary data.</text>
</comment>
<protein>
    <recommendedName>
        <fullName evidence="3">RNase H type-1 domain-containing protein</fullName>
    </recommendedName>
</protein>
<proteinExistence type="predicted"/>
<evidence type="ECO:0000313" key="1">
    <source>
        <dbReference type="EMBL" id="KAF3447170.1"/>
    </source>
</evidence>
<organism evidence="1 2">
    <name type="scientific">Rhamnella rubrinervis</name>
    <dbReference type="NCBI Taxonomy" id="2594499"/>
    <lineage>
        <taxon>Eukaryota</taxon>
        <taxon>Viridiplantae</taxon>
        <taxon>Streptophyta</taxon>
        <taxon>Embryophyta</taxon>
        <taxon>Tracheophyta</taxon>
        <taxon>Spermatophyta</taxon>
        <taxon>Magnoliopsida</taxon>
        <taxon>eudicotyledons</taxon>
        <taxon>Gunneridae</taxon>
        <taxon>Pentapetalae</taxon>
        <taxon>rosids</taxon>
        <taxon>fabids</taxon>
        <taxon>Rosales</taxon>
        <taxon>Rhamnaceae</taxon>
        <taxon>rhamnoid group</taxon>
        <taxon>Rhamneae</taxon>
        <taxon>Rhamnella</taxon>
    </lineage>
</organism>
<name>A0A8K0MIS9_9ROSA</name>
<dbReference type="EMBL" id="VOIH02000005">
    <property type="protein sequence ID" value="KAF3447170.1"/>
    <property type="molecule type" value="Genomic_DNA"/>
</dbReference>
<sequence length="270" mass="31106">MDKDMASCLLVSLLYCRWTARNEGLFYGKKHCSVELNNFITEFRRVAEKEVSVESVAEHFHSLVWQSPIQRWTKANVDAAFKGENAAAALVIHNWRGKLIRLESCTFSCRNARLLKRELLIEPRIVLLKEDGAMCHGYLILWRLFNKFSWTLDWEPHETNKVADPIAKYSLRIGFLYSVEFISEGLPPSIACLVNGECSESSVYLIPLECLLFKGFPSVLFNASILFTKRIDTRRFMWMEIRGIRKTWLEKNVQNSNTSRGGLLSSSQLT</sequence>
<reference evidence="1" key="1">
    <citation type="submission" date="2020-03" db="EMBL/GenBank/DDBJ databases">
        <title>A high-quality chromosome-level genome assembly of a woody plant with both climbing and erect habits, Rhamnella rubrinervis.</title>
        <authorList>
            <person name="Lu Z."/>
            <person name="Yang Y."/>
            <person name="Zhu X."/>
            <person name="Sun Y."/>
        </authorList>
    </citation>
    <scope>NUCLEOTIDE SEQUENCE</scope>
    <source>
        <strain evidence="1">BYM</strain>
        <tissue evidence="1">Leaf</tissue>
    </source>
</reference>
<keyword evidence="2" id="KW-1185">Reference proteome</keyword>
<dbReference type="AlphaFoldDB" id="A0A8K0MIS9"/>
<dbReference type="Proteomes" id="UP000796880">
    <property type="component" value="Unassembled WGS sequence"/>
</dbReference>
<gene>
    <name evidence="1" type="ORF">FNV43_RR12350</name>
</gene>
<accession>A0A8K0MIS9</accession>
<evidence type="ECO:0008006" key="3">
    <source>
        <dbReference type="Google" id="ProtNLM"/>
    </source>
</evidence>